<sequence>MFLYIYLVSLVQTDTKTVTIEIKENCRGVRIITPETPEFFHPSPLIFTING</sequence>
<dbReference type="EMBL" id="CP002059">
    <property type="protein sequence ID" value="ADI65196.1"/>
    <property type="molecule type" value="Genomic_DNA"/>
</dbReference>
<evidence type="ECO:0000313" key="1">
    <source>
        <dbReference type="EMBL" id="ADI65196.1"/>
    </source>
</evidence>
<dbReference type="HOGENOM" id="CLU_3101493_0_0_3"/>
<name>D7E3M7_NOSA0</name>
<gene>
    <name evidence="1" type="ordered locus">Aazo_3616</name>
</gene>
<reference evidence="1 2" key="1">
    <citation type="journal article" date="2010" name="PLoS ONE">
        <title>Genome erosion in a nitrogen-fixing vertically transmitted endosymbiotic multicellular cyanobacterium.</title>
        <authorList>
            <person name="Ran L."/>
            <person name="Larsson J."/>
            <person name="Vigil-Stenman T."/>
            <person name="Nylander J.A."/>
            <person name="Ininbergs K."/>
            <person name="Zheng W.W."/>
            <person name="Lapidus A."/>
            <person name="Lowry S."/>
            <person name="Haselkorn R."/>
            <person name="Bergman B."/>
        </authorList>
    </citation>
    <scope>NUCLEOTIDE SEQUENCE [LARGE SCALE GENOMIC DNA]</scope>
    <source>
        <strain evidence="1 2">0708</strain>
    </source>
</reference>
<organism evidence="1 2">
    <name type="scientific">Nostoc azollae (strain 0708)</name>
    <name type="common">Anabaena azollae (strain 0708)</name>
    <dbReference type="NCBI Taxonomy" id="551115"/>
    <lineage>
        <taxon>Bacteria</taxon>
        <taxon>Bacillati</taxon>
        <taxon>Cyanobacteriota</taxon>
        <taxon>Cyanophyceae</taxon>
        <taxon>Nostocales</taxon>
        <taxon>Nostocaceae</taxon>
        <taxon>Trichormus</taxon>
    </lineage>
</organism>
<accession>D7E3M7</accession>
<proteinExistence type="predicted"/>
<dbReference type="AlphaFoldDB" id="D7E3M7"/>
<protein>
    <submittedName>
        <fullName evidence="1">Uncharacterized protein</fullName>
    </submittedName>
</protein>
<dbReference type="Proteomes" id="UP000001511">
    <property type="component" value="Chromosome"/>
</dbReference>
<evidence type="ECO:0000313" key="2">
    <source>
        <dbReference type="Proteomes" id="UP000001511"/>
    </source>
</evidence>
<keyword evidence="2" id="KW-1185">Reference proteome</keyword>
<dbReference type="KEGG" id="naz:Aazo_3616"/>